<dbReference type="AlphaFoldDB" id="A0A438FV63"/>
<sequence length="407" mass="45346">MKNRSFEVLCHKHIRIGYAIVRDSPPYDVPPSPDISHPAPSPDITHPALDTGWERKAFQLPRSDISGSSDSAYPENFAAILHMSRCSPEASRYVINFVDYSPSEDHNQGTPAGHESAETPIGNVSLSLQWMSHGQPFEEATYSSRSISAMARIRGGHTDPSVSREQRSRAFPLQDSTHQASTVPSFEGAVPSSPPQRPGESSRHSLPDPQAPTNSQRPFGISPEAIIKRPMVTALPIEGNSNCKAKPFHSELYFDIEAMRRHPKLQDSFGLLQRYHLESLMTPKEFFYPRVAMDFYQSMTTQGARVLRQWIQHISDNGPLYLSGRWSASYLGGLLEIHSFYCEARSHPGRAIQDIRGLLFRATSPDYGRSPPLLGEGSQEEAIESRHYSIVVSEAALSHIRAHGLSY</sequence>
<organism evidence="2 3">
    <name type="scientific">Vitis vinifera</name>
    <name type="common">Grape</name>
    <dbReference type="NCBI Taxonomy" id="29760"/>
    <lineage>
        <taxon>Eukaryota</taxon>
        <taxon>Viridiplantae</taxon>
        <taxon>Streptophyta</taxon>
        <taxon>Embryophyta</taxon>
        <taxon>Tracheophyta</taxon>
        <taxon>Spermatophyta</taxon>
        <taxon>Magnoliopsida</taxon>
        <taxon>eudicotyledons</taxon>
        <taxon>Gunneridae</taxon>
        <taxon>Pentapetalae</taxon>
        <taxon>rosids</taxon>
        <taxon>Vitales</taxon>
        <taxon>Vitaceae</taxon>
        <taxon>Viteae</taxon>
        <taxon>Vitis</taxon>
    </lineage>
</organism>
<protein>
    <submittedName>
        <fullName evidence="2">Uncharacterized protein</fullName>
    </submittedName>
</protein>
<proteinExistence type="predicted"/>
<dbReference type="EMBL" id="QGNW01000730">
    <property type="protein sequence ID" value="RVW63846.1"/>
    <property type="molecule type" value="Genomic_DNA"/>
</dbReference>
<evidence type="ECO:0000313" key="3">
    <source>
        <dbReference type="Proteomes" id="UP000288805"/>
    </source>
</evidence>
<accession>A0A438FV63</accession>
<evidence type="ECO:0000313" key="2">
    <source>
        <dbReference type="EMBL" id="RVW63846.1"/>
    </source>
</evidence>
<comment type="caution">
    <text evidence="2">The sequence shown here is derived from an EMBL/GenBank/DDBJ whole genome shotgun (WGS) entry which is preliminary data.</text>
</comment>
<dbReference type="Proteomes" id="UP000288805">
    <property type="component" value="Unassembled WGS sequence"/>
</dbReference>
<name>A0A438FV63_VITVI</name>
<feature type="region of interest" description="Disordered" evidence="1">
    <location>
        <begin position="155"/>
        <end position="220"/>
    </location>
</feature>
<evidence type="ECO:0000256" key="1">
    <source>
        <dbReference type="SAM" id="MobiDB-lite"/>
    </source>
</evidence>
<feature type="compositionally biased region" description="Polar residues" evidence="1">
    <location>
        <begin position="174"/>
        <end position="184"/>
    </location>
</feature>
<reference evidence="2 3" key="1">
    <citation type="journal article" date="2018" name="PLoS Genet.">
        <title>Population sequencing reveals clonal diversity and ancestral inbreeding in the grapevine cultivar Chardonnay.</title>
        <authorList>
            <person name="Roach M.J."/>
            <person name="Johnson D.L."/>
            <person name="Bohlmann J."/>
            <person name="van Vuuren H.J."/>
            <person name="Jones S.J."/>
            <person name="Pretorius I.S."/>
            <person name="Schmidt S.A."/>
            <person name="Borneman A.R."/>
        </authorList>
    </citation>
    <scope>NUCLEOTIDE SEQUENCE [LARGE SCALE GENOMIC DNA]</scope>
    <source>
        <strain evidence="3">cv. Chardonnay</strain>
        <tissue evidence="2">Leaf</tissue>
    </source>
</reference>
<gene>
    <name evidence="2" type="ORF">CK203_055620</name>
</gene>